<evidence type="ECO:0000313" key="2">
    <source>
        <dbReference type="Proteomes" id="UP000789525"/>
    </source>
</evidence>
<reference evidence="1" key="1">
    <citation type="submission" date="2021-06" db="EMBL/GenBank/DDBJ databases">
        <authorList>
            <person name="Kallberg Y."/>
            <person name="Tangrot J."/>
            <person name="Rosling A."/>
        </authorList>
    </citation>
    <scope>NUCLEOTIDE SEQUENCE</scope>
    <source>
        <strain evidence="1">CL356</strain>
    </source>
</reference>
<protein>
    <submittedName>
        <fullName evidence="1">4630_t:CDS:1</fullName>
    </submittedName>
</protein>
<organism evidence="1 2">
    <name type="scientific">Acaulospora colombiana</name>
    <dbReference type="NCBI Taxonomy" id="27376"/>
    <lineage>
        <taxon>Eukaryota</taxon>
        <taxon>Fungi</taxon>
        <taxon>Fungi incertae sedis</taxon>
        <taxon>Mucoromycota</taxon>
        <taxon>Glomeromycotina</taxon>
        <taxon>Glomeromycetes</taxon>
        <taxon>Diversisporales</taxon>
        <taxon>Acaulosporaceae</taxon>
        <taxon>Acaulospora</taxon>
    </lineage>
</organism>
<sequence length="184" mass="21041">LQHFKRLHEKLVETVPPEASDKTHIIVLTGECTAYRHDTDRELIFRQDHLFIPEEDPLEVLWSPAPPNLAQARDLYDATNIGFSKDFATSLATVTSNITNHMIHILPSSPLFPSQSADVMSYLGSATSQYLLDALHQVRLIKDEYEIELIKKANDISSRAHEHEQYHRTERSNYAFPMENNKGS</sequence>
<dbReference type="EMBL" id="CAJVPT010039740">
    <property type="protein sequence ID" value="CAG8723591.1"/>
    <property type="molecule type" value="Genomic_DNA"/>
</dbReference>
<gene>
    <name evidence="1" type="ORF">ACOLOM_LOCUS11250</name>
</gene>
<comment type="caution">
    <text evidence="1">The sequence shown here is derived from an EMBL/GenBank/DDBJ whole genome shotgun (WGS) entry which is preliminary data.</text>
</comment>
<name>A0ACA9PV85_9GLOM</name>
<evidence type="ECO:0000313" key="1">
    <source>
        <dbReference type="EMBL" id="CAG8723591.1"/>
    </source>
</evidence>
<proteinExistence type="predicted"/>
<dbReference type="Proteomes" id="UP000789525">
    <property type="component" value="Unassembled WGS sequence"/>
</dbReference>
<feature type="non-terminal residue" evidence="1">
    <location>
        <position position="1"/>
    </location>
</feature>
<keyword evidence="2" id="KW-1185">Reference proteome</keyword>
<accession>A0ACA9PV85</accession>